<protein>
    <submittedName>
        <fullName evidence="2">Uncharacterized protein</fullName>
    </submittedName>
</protein>
<keyword evidence="1" id="KW-0472">Membrane</keyword>
<keyword evidence="1" id="KW-1133">Transmembrane helix</keyword>
<dbReference type="EMBL" id="CAJPEX010000928">
    <property type="protein sequence ID" value="CAG0917667.1"/>
    <property type="molecule type" value="Genomic_DNA"/>
</dbReference>
<feature type="transmembrane region" description="Helical" evidence="1">
    <location>
        <begin position="38"/>
        <end position="56"/>
    </location>
</feature>
<evidence type="ECO:0000313" key="3">
    <source>
        <dbReference type="Proteomes" id="UP000678499"/>
    </source>
</evidence>
<organism evidence="2">
    <name type="scientific">Notodromas monacha</name>
    <dbReference type="NCBI Taxonomy" id="399045"/>
    <lineage>
        <taxon>Eukaryota</taxon>
        <taxon>Metazoa</taxon>
        <taxon>Ecdysozoa</taxon>
        <taxon>Arthropoda</taxon>
        <taxon>Crustacea</taxon>
        <taxon>Oligostraca</taxon>
        <taxon>Ostracoda</taxon>
        <taxon>Podocopa</taxon>
        <taxon>Podocopida</taxon>
        <taxon>Cypridocopina</taxon>
        <taxon>Cypridoidea</taxon>
        <taxon>Cyprididae</taxon>
        <taxon>Notodromas</taxon>
    </lineage>
</organism>
<accession>A0A7R9BLG8</accession>
<evidence type="ECO:0000313" key="2">
    <source>
        <dbReference type="EMBL" id="CAD7277515.1"/>
    </source>
</evidence>
<dbReference type="Proteomes" id="UP000678499">
    <property type="component" value="Unassembled WGS sequence"/>
</dbReference>
<evidence type="ECO:0000256" key="1">
    <source>
        <dbReference type="SAM" id="Phobius"/>
    </source>
</evidence>
<keyword evidence="1" id="KW-0812">Transmembrane</keyword>
<gene>
    <name evidence="2" type="ORF">NMOB1V02_LOCUS5246</name>
</gene>
<keyword evidence="3" id="KW-1185">Reference proteome</keyword>
<dbReference type="EMBL" id="OA882965">
    <property type="protein sequence ID" value="CAD7277515.1"/>
    <property type="molecule type" value="Genomic_DNA"/>
</dbReference>
<reference evidence="2" key="1">
    <citation type="submission" date="2020-11" db="EMBL/GenBank/DDBJ databases">
        <authorList>
            <person name="Tran Van P."/>
        </authorList>
    </citation>
    <scope>NUCLEOTIDE SEQUENCE</scope>
</reference>
<feature type="transmembrane region" description="Helical" evidence="1">
    <location>
        <begin position="62"/>
        <end position="84"/>
    </location>
</feature>
<sequence>MRSFREGTLCRFDFLGINDVGMLGKSEHDGGNMKRTQVLVNFITAFGLVYTCSGGAQVIGGIYFVFILPTFETWSNIWTGLWILKHGKTSENAKKEDLE</sequence>
<name>A0A7R9BLG8_9CRUS</name>
<dbReference type="OrthoDB" id="8196819at2759"/>
<proteinExistence type="predicted"/>
<dbReference type="AlphaFoldDB" id="A0A7R9BLG8"/>